<keyword evidence="8 10" id="KW-0807">Transducer</keyword>
<feature type="domain" description="HAMP" evidence="15">
    <location>
        <begin position="362"/>
        <end position="415"/>
    </location>
</feature>
<organism evidence="16 17">
    <name type="scientific">Roseospirillum parvum</name>
    <dbReference type="NCBI Taxonomy" id="83401"/>
    <lineage>
        <taxon>Bacteria</taxon>
        <taxon>Pseudomonadati</taxon>
        <taxon>Pseudomonadota</taxon>
        <taxon>Alphaproteobacteria</taxon>
        <taxon>Rhodospirillales</taxon>
        <taxon>Rhodospirillaceae</taxon>
        <taxon>Roseospirillum</taxon>
    </lineage>
</organism>
<dbReference type="InterPro" id="IPR003660">
    <property type="entry name" value="HAMP_dom"/>
</dbReference>
<keyword evidence="5 12" id="KW-0812">Transmembrane</keyword>
<feature type="coiled-coil region" evidence="11">
    <location>
        <begin position="410"/>
        <end position="437"/>
    </location>
</feature>
<dbReference type="CDD" id="cd06225">
    <property type="entry name" value="HAMP"/>
    <property type="match status" value="1"/>
</dbReference>
<dbReference type="CDD" id="cd11386">
    <property type="entry name" value="MCP_signal"/>
    <property type="match status" value="1"/>
</dbReference>
<dbReference type="PROSITE" id="PS50192">
    <property type="entry name" value="T_SNARE"/>
    <property type="match status" value="1"/>
</dbReference>
<evidence type="ECO:0000259" key="15">
    <source>
        <dbReference type="PROSITE" id="PS50885"/>
    </source>
</evidence>
<proteinExistence type="inferred from homology"/>
<evidence type="ECO:0000256" key="12">
    <source>
        <dbReference type="SAM" id="Phobius"/>
    </source>
</evidence>
<evidence type="ECO:0000256" key="7">
    <source>
        <dbReference type="ARBA" id="ARBA00023136"/>
    </source>
</evidence>
<comment type="similarity">
    <text evidence="9">Belongs to the methyl-accepting chemotaxis (MCP) protein family.</text>
</comment>
<dbReference type="PANTHER" id="PTHR32089">
    <property type="entry name" value="METHYL-ACCEPTING CHEMOTAXIS PROTEIN MCPB"/>
    <property type="match status" value="1"/>
</dbReference>
<evidence type="ECO:0000256" key="2">
    <source>
        <dbReference type="ARBA" id="ARBA00022475"/>
    </source>
</evidence>
<keyword evidence="7 12" id="KW-0472">Membrane</keyword>
<keyword evidence="17" id="KW-1185">Reference proteome</keyword>
<dbReference type="Gene3D" id="3.30.450.20">
    <property type="entry name" value="PAS domain"/>
    <property type="match status" value="1"/>
</dbReference>
<dbReference type="GO" id="GO:0005886">
    <property type="term" value="C:plasma membrane"/>
    <property type="evidence" value="ECO:0007669"/>
    <property type="project" value="UniProtKB-SubCell"/>
</dbReference>
<feature type="domain" description="T-SNARE coiled-coil homology" evidence="14">
    <location>
        <begin position="608"/>
        <end position="670"/>
    </location>
</feature>
<comment type="subcellular location">
    <subcellularLocation>
        <location evidence="1">Cell inner membrane</location>
        <topology evidence="1">Multi-pass membrane protein</topology>
    </subcellularLocation>
</comment>
<dbReference type="STRING" id="83401.SAMN05421742_10335"/>
<keyword evidence="3" id="KW-0145">Chemotaxis</keyword>
<dbReference type="InterPro" id="IPR000727">
    <property type="entry name" value="T_SNARE_dom"/>
</dbReference>
<dbReference type="InterPro" id="IPR004089">
    <property type="entry name" value="MCPsignal_dom"/>
</dbReference>
<evidence type="ECO:0000313" key="16">
    <source>
        <dbReference type="EMBL" id="SDG85406.1"/>
    </source>
</evidence>
<evidence type="ECO:0000256" key="10">
    <source>
        <dbReference type="PROSITE-ProRule" id="PRU00284"/>
    </source>
</evidence>
<evidence type="ECO:0000256" key="1">
    <source>
        <dbReference type="ARBA" id="ARBA00004429"/>
    </source>
</evidence>
<dbReference type="OrthoDB" id="7293398at2"/>
<dbReference type="InterPro" id="IPR004090">
    <property type="entry name" value="Chemotax_Me-accpt_rcpt"/>
</dbReference>
<evidence type="ECO:0000256" key="5">
    <source>
        <dbReference type="ARBA" id="ARBA00022692"/>
    </source>
</evidence>
<evidence type="ECO:0000313" key="17">
    <source>
        <dbReference type="Proteomes" id="UP000217076"/>
    </source>
</evidence>
<dbReference type="Pfam" id="PF00672">
    <property type="entry name" value="HAMP"/>
    <property type="match status" value="1"/>
</dbReference>
<keyword evidence="2" id="KW-1003">Cell membrane</keyword>
<evidence type="ECO:0000256" key="6">
    <source>
        <dbReference type="ARBA" id="ARBA00022989"/>
    </source>
</evidence>
<dbReference type="AlphaFoldDB" id="A0A1G7XMW3"/>
<name>A0A1G7XMW3_9PROT</name>
<gene>
    <name evidence="16" type="ORF">SAMN05421742_10335</name>
</gene>
<dbReference type="GO" id="GO:0004888">
    <property type="term" value="F:transmembrane signaling receptor activity"/>
    <property type="evidence" value="ECO:0007669"/>
    <property type="project" value="InterPro"/>
</dbReference>
<dbReference type="SMART" id="SM00304">
    <property type="entry name" value="HAMP"/>
    <property type="match status" value="1"/>
</dbReference>
<feature type="domain" description="Methyl-accepting transducer" evidence="13">
    <location>
        <begin position="456"/>
        <end position="692"/>
    </location>
</feature>
<dbReference type="GO" id="GO:0006935">
    <property type="term" value="P:chemotaxis"/>
    <property type="evidence" value="ECO:0007669"/>
    <property type="project" value="UniProtKB-KW"/>
</dbReference>
<feature type="transmembrane region" description="Helical" evidence="12">
    <location>
        <begin position="341"/>
        <end position="361"/>
    </location>
</feature>
<evidence type="ECO:0000256" key="3">
    <source>
        <dbReference type="ARBA" id="ARBA00022500"/>
    </source>
</evidence>
<evidence type="ECO:0000259" key="14">
    <source>
        <dbReference type="PROSITE" id="PS50192"/>
    </source>
</evidence>
<dbReference type="Gene3D" id="1.10.287.950">
    <property type="entry name" value="Methyl-accepting chemotaxis protein"/>
    <property type="match status" value="1"/>
</dbReference>
<dbReference type="RefSeq" id="WP_092616636.1">
    <property type="nucleotide sequence ID" value="NZ_FNCV01000003.1"/>
</dbReference>
<keyword evidence="4" id="KW-0997">Cell inner membrane</keyword>
<dbReference type="SMART" id="SM00283">
    <property type="entry name" value="MA"/>
    <property type="match status" value="1"/>
</dbReference>
<dbReference type="InterPro" id="IPR033479">
    <property type="entry name" value="dCache_1"/>
</dbReference>
<keyword evidence="6 12" id="KW-1133">Transmembrane helix</keyword>
<reference evidence="17" key="1">
    <citation type="submission" date="2016-10" db="EMBL/GenBank/DDBJ databases">
        <authorList>
            <person name="Varghese N."/>
            <person name="Submissions S."/>
        </authorList>
    </citation>
    <scope>NUCLEOTIDE SEQUENCE [LARGE SCALE GENOMIC DNA]</scope>
    <source>
        <strain evidence="17">930I</strain>
    </source>
</reference>
<evidence type="ECO:0000256" key="11">
    <source>
        <dbReference type="SAM" id="Coils"/>
    </source>
</evidence>
<dbReference type="GO" id="GO:0007165">
    <property type="term" value="P:signal transduction"/>
    <property type="evidence" value="ECO:0007669"/>
    <property type="project" value="UniProtKB-KW"/>
</dbReference>
<dbReference type="PROSITE" id="PS50111">
    <property type="entry name" value="CHEMOTAXIS_TRANSDUC_2"/>
    <property type="match status" value="1"/>
</dbReference>
<dbReference type="PANTHER" id="PTHR32089:SF112">
    <property type="entry name" value="LYSOZYME-LIKE PROTEIN-RELATED"/>
    <property type="match status" value="1"/>
</dbReference>
<dbReference type="Pfam" id="PF02743">
    <property type="entry name" value="dCache_1"/>
    <property type="match status" value="1"/>
</dbReference>
<dbReference type="Proteomes" id="UP000217076">
    <property type="component" value="Unassembled WGS sequence"/>
</dbReference>
<evidence type="ECO:0000256" key="4">
    <source>
        <dbReference type="ARBA" id="ARBA00022519"/>
    </source>
</evidence>
<accession>A0A1G7XMW3</accession>
<evidence type="ECO:0000256" key="9">
    <source>
        <dbReference type="ARBA" id="ARBA00029447"/>
    </source>
</evidence>
<evidence type="ECO:0000259" key="13">
    <source>
        <dbReference type="PROSITE" id="PS50111"/>
    </source>
</evidence>
<dbReference type="EMBL" id="FNCV01000003">
    <property type="protein sequence ID" value="SDG85406.1"/>
    <property type="molecule type" value="Genomic_DNA"/>
</dbReference>
<dbReference type="PRINTS" id="PR00260">
    <property type="entry name" value="CHEMTRNSDUCR"/>
</dbReference>
<dbReference type="Pfam" id="PF00015">
    <property type="entry name" value="MCPsignal"/>
    <property type="match status" value="1"/>
</dbReference>
<dbReference type="SUPFAM" id="SSF58104">
    <property type="entry name" value="Methyl-accepting chemotaxis protein (MCP) signaling domain"/>
    <property type="match status" value="1"/>
</dbReference>
<dbReference type="PROSITE" id="PS50885">
    <property type="entry name" value="HAMP"/>
    <property type="match status" value="1"/>
</dbReference>
<evidence type="ECO:0000256" key="8">
    <source>
        <dbReference type="ARBA" id="ARBA00023224"/>
    </source>
</evidence>
<dbReference type="CDD" id="cd18774">
    <property type="entry name" value="PDC2_HK_sensor"/>
    <property type="match status" value="1"/>
</dbReference>
<protein>
    <submittedName>
        <fullName evidence="16">Methyl-accepting chemotaxis protein</fullName>
    </submittedName>
</protein>
<keyword evidence="11" id="KW-0175">Coiled coil</keyword>
<sequence length="712" mass="75377">MRLRISVKLPAVIVGAVLAAVLITGALAYVRSANELLASAEQKLLALKEGRTAAIDTYLDSIVQDLEVIAASPQVGSSLISFNAAFQQLENPQVALQAAYISNNPHPTGEKDKLDAADTGSAYDRLHGRLHPWFRRLQQARGYYDVFLINAAGDVVYSVFKELDYATNLAEGEWQDTDLARVWRRVVEDGQPTAFTDFSPYAPSNGAPASFIAAPLKGPDGSTQGALVFQMPIGEINRTMQITAGLGDSGEMYLVGPDKLMRSDSRFAKQGETTILQREVDTESVRAALKGENGVREVRDYRGVEVVSAFGTVEFQGVTWAVIGEVDVAEVLEPVVAMRTYLILAASAVLAVLGLLGWIFARGLTRPLARMTGAMHKLAGGDLNTEIPAQNRGDEIGDMAAAMLVFRDNFAQMEELKQQQEAEKTKAEADRKRLMLKMADDFERDVGGVVGAVSSAANEMEATAQSMTAIADQTSHQATTVAAAAEEASANVQTVASAAEELSSSIGEISRQVSQASQVANTALERVHETDRQVAGLAESANRIGEVVDLITDIANQTNLLALNATIEAARAGEAGKGFAVVASEVKTLATQTAKATEEIGQQISTVQGQTREAVAAIKSIGEVVRQVSEISQSIASAVEEQNAATGEIARNVEQASAGTGEVTGNIHGVTQAAGEAGTAATQVLSAAKELSQNATTLKARMDAFLAQIRGG</sequence>